<dbReference type="GO" id="GO:0000103">
    <property type="term" value="P:sulfate assimilation"/>
    <property type="evidence" value="ECO:0007669"/>
    <property type="project" value="InterPro"/>
</dbReference>
<protein>
    <recommendedName>
        <fullName evidence="5 11">Adenylyl-sulfate kinase</fullName>
        <ecNumber evidence="4 11">2.7.1.25</ecNumber>
    </recommendedName>
</protein>
<dbReference type="UniPathway" id="UPA00140">
    <property type="reaction ID" value="UER00205"/>
</dbReference>
<organism evidence="13 14">
    <name type="scientific">Colletotrichum incanum</name>
    <name type="common">Soybean anthracnose fungus</name>
    <dbReference type="NCBI Taxonomy" id="1573173"/>
    <lineage>
        <taxon>Eukaryota</taxon>
        <taxon>Fungi</taxon>
        <taxon>Dikarya</taxon>
        <taxon>Ascomycota</taxon>
        <taxon>Pezizomycotina</taxon>
        <taxon>Sordariomycetes</taxon>
        <taxon>Hypocreomycetidae</taxon>
        <taxon>Glomerellales</taxon>
        <taxon>Glomerellaceae</taxon>
        <taxon>Colletotrichum</taxon>
        <taxon>Colletotrichum spaethianum species complex</taxon>
    </lineage>
</organism>
<evidence type="ECO:0000256" key="5">
    <source>
        <dbReference type="ARBA" id="ARBA00018163"/>
    </source>
</evidence>
<dbReference type="CDD" id="cd02027">
    <property type="entry name" value="APSK"/>
    <property type="match status" value="1"/>
</dbReference>
<name>A0A162NZ10_COLIC</name>
<dbReference type="HAMAP" id="MF_00065">
    <property type="entry name" value="Adenylyl_sulf_kinase"/>
    <property type="match status" value="1"/>
</dbReference>
<comment type="similarity">
    <text evidence="3 11">Belongs to the APS kinase family.</text>
</comment>
<keyword evidence="14" id="KW-1185">Reference proteome</keyword>
<evidence type="ECO:0000256" key="1">
    <source>
        <dbReference type="ARBA" id="ARBA00001823"/>
    </source>
</evidence>
<comment type="caution">
    <text evidence="13">The sequence shown here is derived from an EMBL/GenBank/DDBJ whole genome shotgun (WGS) entry which is preliminary data.</text>
</comment>
<comment type="pathway">
    <text evidence="2 11">Sulfur metabolism; hydrogen sulfide biosynthesis; sulfite from sulfate: step 2/3.</text>
</comment>
<proteinExistence type="inferred from homology"/>
<dbReference type="Gene3D" id="3.40.50.300">
    <property type="entry name" value="P-loop containing nucleotide triphosphate hydrolases"/>
    <property type="match status" value="1"/>
</dbReference>
<dbReference type="InterPro" id="IPR002891">
    <property type="entry name" value="APS"/>
</dbReference>
<keyword evidence="10" id="KW-0028">Amino-acid biosynthesis</keyword>
<evidence type="ECO:0000256" key="8">
    <source>
        <dbReference type="ARBA" id="ARBA00022777"/>
    </source>
</evidence>
<dbReference type="EMBL" id="LFIW01000420">
    <property type="protein sequence ID" value="KZL86475.1"/>
    <property type="molecule type" value="Genomic_DNA"/>
</dbReference>
<evidence type="ECO:0000256" key="7">
    <source>
        <dbReference type="ARBA" id="ARBA00022741"/>
    </source>
</evidence>
<dbReference type="GO" id="GO:0004020">
    <property type="term" value="F:adenylylsulfate kinase activity"/>
    <property type="evidence" value="ECO:0007669"/>
    <property type="project" value="UniProtKB-EC"/>
</dbReference>
<feature type="non-terminal residue" evidence="13">
    <location>
        <position position="1"/>
    </location>
</feature>
<dbReference type="STRING" id="1573173.A0A162NZ10"/>
<keyword evidence="8 11" id="KW-0418">Kinase</keyword>
<dbReference type="PANTHER" id="PTHR11055">
    <property type="entry name" value="BIFUNCTIONAL 3'-PHOSPHOADENOSINE 5'-PHOSPHOSULFATE SYNTHASE"/>
    <property type="match status" value="1"/>
</dbReference>
<dbReference type="GO" id="GO:0005524">
    <property type="term" value="F:ATP binding"/>
    <property type="evidence" value="ECO:0007669"/>
    <property type="project" value="UniProtKB-KW"/>
</dbReference>
<dbReference type="SUPFAM" id="SSF52540">
    <property type="entry name" value="P-loop containing nucleoside triphosphate hydrolases"/>
    <property type="match status" value="1"/>
</dbReference>
<dbReference type="EC" id="2.7.1.25" evidence="4 11"/>
<comment type="function">
    <text evidence="11">Catalyzes the synthesis of activated sulfate.</text>
</comment>
<evidence type="ECO:0000256" key="11">
    <source>
        <dbReference type="RuleBase" id="RU004347"/>
    </source>
</evidence>
<dbReference type="PANTHER" id="PTHR11055:SF1">
    <property type="entry name" value="PAPS SYNTHETASE, ISOFORM D"/>
    <property type="match status" value="1"/>
</dbReference>
<evidence type="ECO:0000256" key="9">
    <source>
        <dbReference type="ARBA" id="ARBA00022840"/>
    </source>
</evidence>
<keyword evidence="7 11" id="KW-0547">Nucleotide-binding</keyword>
<dbReference type="NCBIfam" id="NF003013">
    <property type="entry name" value="PRK03846.1"/>
    <property type="match status" value="1"/>
</dbReference>
<evidence type="ECO:0000256" key="2">
    <source>
        <dbReference type="ARBA" id="ARBA00004806"/>
    </source>
</evidence>
<evidence type="ECO:0000256" key="4">
    <source>
        <dbReference type="ARBA" id="ARBA00012121"/>
    </source>
</evidence>
<sequence>LPWPCLNPEELSLYNEEKNKKPLLGPLPRVLCRTFRHRNGVNTAGVSSSPIINSHSLNLSPTTFSNCQRSVYPKYPTMATNITWHPSLSRHERNQLRGQRGFTMWLTGLSASGKSTVATALEQHLLHLGVASYRLDGDNVRFGLNKDLGFSEKDRNENIRRIAEVAKLFADSSTVAITSFISPYRADRQVARELHSQAGQNNDDAIPFIEIFVDVPLEVAEQRDPKGLYKKARAGEIKDFTGISAPYEEPLNPEIVIRTDKSSVEECVAQIADWLIKEGLISTSKKA</sequence>
<feature type="domain" description="APS kinase" evidence="12">
    <location>
        <begin position="100"/>
        <end position="257"/>
    </location>
</feature>
<reference evidence="13 14" key="1">
    <citation type="submission" date="2015-06" db="EMBL/GenBank/DDBJ databases">
        <title>Survival trade-offs in plant roots during colonization by closely related pathogenic and mutualistic fungi.</title>
        <authorList>
            <person name="Hacquard S."/>
            <person name="Kracher B."/>
            <person name="Hiruma K."/>
            <person name="Weinman A."/>
            <person name="Muench P."/>
            <person name="Garrido Oter R."/>
            <person name="Ver Loren van Themaat E."/>
            <person name="Dallerey J.-F."/>
            <person name="Damm U."/>
            <person name="Henrissat B."/>
            <person name="Lespinet O."/>
            <person name="Thon M."/>
            <person name="Kemen E."/>
            <person name="McHardy A.C."/>
            <person name="Schulze-Lefert P."/>
            <person name="O'Connell R.J."/>
        </authorList>
    </citation>
    <scope>NUCLEOTIDE SEQUENCE [LARGE SCALE GENOMIC DNA]</scope>
    <source>
        <strain evidence="13 14">MAFF 238704</strain>
    </source>
</reference>
<dbReference type="GO" id="GO:0019344">
    <property type="term" value="P:cysteine biosynthetic process"/>
    <property type="evidence" value="ECO:0007669"/>
    <property type="project" value="UniProtKB-KW"/>
</dbReference>
<dbReference type="GO" id="GO:0070814">
    <property type="term" value="P:hydrogen sulfide biosynthetic process"/>
    <property type="evidence" value="ECO:0007669"/>
    <property type="project" value="UniProtKB-UniPathway"/>
</dbReference>
<dbReference type="Pfam" id="PF01583">
    <property type="entry name" value="APS_kinase"/>
    <property type="match status" value="1"/>
</dbReference>
<dbReference type="NCBIfam" id="TIGR00455">
    <property type="entry name" value="apsK"/>
    <property type="match status" value="1"/>
</dbReference>
<evidence type="ECO:0000259" key="12">
    <source>
        <dbReference type="Pfam" id="PF01583"/>
    </source>
</evidence>
<dbReference type="InterPro" id="IPR059117">
    <property type="entry name" value="APS_kinase_dom"/>
</dbReference>
<dbReference type="Proteomes" id="UP000076584">
    <property type="component" value="Unassembled WGS sequence"/>
</dbReference>
<evidence type="ECO:0000313" key="13">
    <source>
        <dbReference type="EMBL" id="KZL86475.1"/>
    </source>
</evidence>
<dbReference type="FunFam" id="3.40.50.300:FF:000212">
    <property type="entry name" value="Adenylyl-sulfate kinase"/>
    <property type="match status" value="1"/>
</dbReference>
<accession>A0A162NZ10</accession>
<gene>
    <name evidence="13" type="ORF">CI238_02591</name>
</gene>
<evidence type="ECO:0000256" key="6">
    <source>
        <dbReference type="ARBA" id="ARBA00022679"/>
    </source>
</evidence>
<keyword evidence="10" id="KW-0198">Cysteine biosynthesis</keyword>
<comment type="catalytic activity">
    <reaction evidence="1 11">
        <text>adenosine 5'-phosphosulfate + ATP = 3'-phosphoadenylyl sulfate + ADP + H(+)</text>
        <dbReference type="Rhea" id="RHEA:24152"/>
        <dbReference type="ChEBI" id="CHEBI:15378"/>
        <dbReference type="ChEBI" id="CHEBI:30616"/>
        <dbReference type="ChEBI" id="CHEBI:58243"/>
        <dbReference type="ChEBI" id="CHEBI:58339"/>
        <dbReference type="ChEBI" id="CHEBI:456216"/>
        <dbReference type="EC" id="2.7.1.25"/>
    </reaction>
</comment>
<dbReference type="AlphaFoldDB" id="A0A162NZ10"/>
<keyword evidence="6 11" id="KW-0808">Transferase</keyword>
<keyword evidence="9 11" id="KW-0067">ATP-binding</keyword>
<evidence type="ECO:0000256" key="10">
    <source>
        <dbReference type="ARBA" id="ARBA00023192"/>
    </source>
</evidence>
<evidence type="ECO:0000313" key="14">
    <source>
        <dbReference type="Proteomes" id="UP000076584"/>
    </source>
</evidence>
<dbReference type="InterPro" id="IPR027417">
    <property type="entry name" value="P-loop_NTPase"/>
</dbReference>
<evidence type="ECO:0000256" key="3">
    <source>
        <dbReference type="ARBA" id="ARBA00007008"/>
    </source>
</evidence>